<evidence type="ECO:0000256" key="9">
    <source>
        <dbReference type="ARBA" id="ARBA00023136"/>
    </source>
</evidence>
<dbReference type="OrthoDB" id="409725at2759"/>
<evidence type="ECO:0000256" key="10">
    <source>
        <dbReference type="SAM" id="Phobius"/>
    </source>
</evidence>
<feature type="transmembrane region" description="Helical" evidence="10">
    <location>
        <begin position="100"/>
        <end position="123"/>
    </location>
</feature>
<dbReference type="GO" id="GO:0005886">
    <property type="term" value="C:plasma membrane"/>
    <property type="evidence" value="ECO:0007669"/>
    <property type="project" value="UniProtKB-SubCell"/>
</dbReference>
<keyword evidence="3" id="KW-0813">Transport</keyword>
<keyword evidence="4" id="KW-1003">Cell membrane</keyword>
<dbReference type="Proteomes" id="UP000095751">
    <property type="component" value="Unassembled WGS sequence"/>
</dbReference>
<dbReference type="KEGG" id="fcy:FRACYDRAFT_191872"/>
<keyword evidence="8 10" id="KW-1133">Transmembrane helix</keyword>
<gene>
    <name evidence="11" type="ORF">FRACYDRAFT_191872</name>
</gene>
<evidence type="ECO:0000256" key="5">
    <source>
        <dbReference type="ARBA" id="ARBA00022597"/>
    </source>
</evidence>
<feature type="transmembrane region" description="Helical" evidence="10">
    <location>
        <begin position="73"/>
        <end position="94"/>
    </location>
</feature>
<dbReference type="Gene3D" id="1.20.1280.290">
    <property type="match status" value="2"/>
</dbReference>
<feature type="transmembrane region" description="Helical" evidence="10">
    <location>
        <begin position="20"/>
        <end position="41"/>
    </location>
</feature>
<evidence type="ECO:0000256" key="7">
    <source>
        <dbReference type="ARBA" id="ARBA00022737"/>
    </source>
</evidence>
<feature type="transmembrane region" description="Helical" evidence="10">
    <location>
        <begin position="144"/>
        <end position="163"/>
    </location>
</feature>
<protein>
    <submittedName>
        <fullName evidence="11">Uncharacterized protein</fullName>
    </submittedName>
</protein>
<evidence type="ECO:0000256" key="6">
    <source>
        <dbReference type="ARBA" id="ARBA00022692"/>
    </source>
</evidence>
<evidence type="ECO:0000256" key="8">
    <source>
        <dbReference type="ARBA" id="ARBA00022989"/>
    </source>
</evidence>
<dbReference type="InterPro" id="IPR004316">
    <property type="entry name" value="SWEET_rpt"/>
</dbReference>
<evidence type="ECO:0000313" key="12">
    <source>
        <dbReference type="Proteomes" id="UP000095751"/>
    </source>
</evidence>
<keyword evidence="7" id="KW-0677">Repeat</keyword>
<keyword evidence="5" id="KW-0762">Sugar transport</keyword>
<accession>A0A1E7F0N9</accession>
<evidence type="ECO:0000313" key="11">
    <source>
        <dbReference type="EMBL" id="OEU11762.1"/>
    </source>
</evidence>
<keyword evidence="6 10" id="KW-0812">Transmembrane</keyword>
<feature type="transmembrane region" description="Helical" evidence="10">
    <location>
        <begin position="214"/>
        <end position="234"/>
    </location>
</feature>
<dbReference type="InterPro" id="IPR047664">
    <property type="entry name" value="SWEET"/>
</dbReference>
<name>A0A1E7F0N9_9STRA</name>
<dbReference type="InParanoid" id="A0A1E7F0N9"/>
<keyword evidence="12" id="KW-1185">Reference proteome</keyword>
<organism evidence="11 12">
    <name type="scientific">Fragilariopsis cylindrus CCMP1102</name>
    <dbReference type="NCBI Taxonomy" id="635003"/>
    <lineage>
        <taxon>Eukaryota</taxon>
        <taxon>Sar</taxon>
        <taxon>Stramenopiles</taxon>
        <taxon>Ochrophyta</taxon>
        <taxon>Bacillariophyta</taxon>
        <taxon>Bacillariophyceae</taxon>
        <taxon>Bacillariophycidae</taxon>
        <taxon>Bacillariales</taxon>
        <taxon>Bacillariaceae</taxon>
        <taxon>Fragilariopsis</taxon>
    </lineage>
</organism>
<feature type="transmembrane region" description="Helical" evidence="10">
    <location>
        <begin position="183"/>
        <end position="202"/>
    </location>
</feature>
<evidence type="ECO:0000256" key="1">
    <source>
        <dbReference type="ARBA" id="ARBA00004651"/>
    </source>
</evidence>
<keyword evidence="9 10" id="KW-0472">Membrane</keyword>
<dbReference type="AlphaFoldDB" id="A0A1E7F0N9"/>
<evidence type="ECO:0000256" key="4">
    <source>
        <dbReference type="ARBA" id="ARBA00022475"/>
    </source>
</evidence>
<reference evidence="11 12" key="1">
    <citation type="submission" date="2016-09" db="EMBL/GenBank/DDBJ databases">
        <title>Extensive genetic diversity and differential bi-allelic expression allows diatom success in the polar Southern Ocean.</title>
        <authorList>
            <consortium name="DOE Joint Genome Institute"/>
            <person name="Mock T."/>
            <person name="Otillar R.P."/>
            <person name="Strauss J."/>
            <person name="Dupont C."/>
            <person name="Frickenhaus S."/>
            <person name="Maumus F."/>
            <person name="Mcmullan M."/>
            <person name="Sanges R."/>
            <person name="Schmutz J."/>
            <person name="Toseland A."/>
            <person name="Valas R."/>
            <person name="Veluchamy A."/>
            <person name="Ward B.J."/>
            <person name="Allen A."/>
            <person name="Barry K."/>
            <person name="Falciatore A."/>
            <person name="Ferrante M."/>
            <person name="Fortunato A.E."/>
            <person name="Gloeckner G."/>
            <person name="Gruber A."/>
            <person name="Hipkin R."/>
            <person name="Janech M."/>
            <person name="Kroth P."/>
            <person name="Leese F."/>
            <person name="Lindquist E."/>
            <person name="Lyon B.R."/>
            <person name="Martin J."/>
            <person name="Mayer C."/>
            <person name="Parker M."/>
            <person name="Quesneville H."/>
            <person name="Raymond J."/>
            <person name="Uhlig C."/>
            <person name="Valentin K.U."/>
            <person name="Worden A.Z."/>
            <person name="Armbrust E.V."/>
            <person name="Bowler C."/>
            <person name="Green B."/>
            <person name="Moulton V."/>
            <person name="Van Oosterhout C."/>
            <person name="Grigoriev I."/>
        </authorList>
    </citation>
    <scope>NUCLEOTIDE SEQUENCE [LARGE SCALE GENOMIC DNA]</scope>
    <source>
        <strain evidence="11 12">CCMP1102</strain>
    </source>
</reference>
<dbReference type="Pfam" id="PF03083">
    <property type="entry name" value="MtN3_slv"/>
    <property type="match status" value="2"/>
</dbReference>
<comment type="subcellular location">
    <subcellularLocation>
        <location evidence="1">Cell membrane</location>
        <topology evidence="1">Multi-pass membrane protein</topology>
    </subcellularLocation>
</comment>
<dbReference type="GO" id="GO:0051119">
    <property type="term" value="F:sugar transmembrane transporter activity"/>
    <property type="evidence" value="ECO:0007669"/>
    <property type="project" value="InterPro"/>
</dbReference>
<evidence type="ECO:0000256" key="2">
    <source>
        <dbReference type="ARBA" id="ARBA00007809"/>
    </source>
</evidence>
<dbReference type="PANTHER" id="PTHR10791:SF30">
    <property type="entry name" value="SUGAR TRANSPORTER SWEET1"/>
    <property type="match status" value="1"/>
</dbReference>
<evidence type="ECO:0000256" key="3">
    <source>
        <dbReference type="ARBA" id="ARBA00022448"/>
    </source>
</evidence>
<sequence>MLNSVPNEHLLRIAESYAPKFGIVTSIFLYLAPAKVVWDIISKSKESTKLYKFRSNNNKKQKKKISNNSNLDGLNPIPIAIMPCVAISWFIYGLVTSDPYIIIGNGVGSVLSIAYLIGILPLMNNSNNNNTVNSNNKQLFWTQMTVLTSSITTLGLWSILGFLTSDTLSKSAVANGAVLGEALGIYASIFFIILCSSPLSTISKVIKTKNSSSILGQLTIAQCINTTLWSIYGLAVKDRFVYGPNIIVSIFLQVYVPH</sequence>
<dbReference type="EMBL" id="KV784366">
    <property type="protein sequence ID" value="OEU11762.1"/>
    <property type="molecule type" value="Genomic_DNA"/>
</dbReference>
<dbReference type="PANTHER" id="PTHR10791">
    <property type="entry name" value="RAG1-ACTIVATING PROTEIN 1"/>
    <property type="match status" value="1"/>
</dbReference>
<comment type="similarity">
    <text evidence="2">Belongs to the SWEET sugar transporter family.</text>
</comment>
<proteinExistence type="inferred from homology"/>